<dbReference type="PANTHER" id="PTHR38483:SF1">
    <property type="entry name" value="ION TRANSPORT DOMAIN-CONTAINING PROTEIN"/>
    <property type="match status" value="1"/>
</dbReference>
<feature type="transmembrane region" description="Helical" evidence="5">
    <location>
        <begin position="59"/>
        <end position="81"/>
    </location>
</feature>
<dbReference type="InParanoid" id="A0A1Y1X9J0"/>
<sequence length="225" mass="25675">MTEALAKDQLDSPFEGISRSERAHQLVHSKFYTALYIVLAVLSLISVILSLIYECPGTFYIVLEIIVNTAMIVEVSIRLMVYGKKFWNSWMNIFDLVLVFLCVVTVVFLFMDCSAIRGRGELATTMFLVFRNTIQFFRLFNMIRKNRQHITGRTHNTIVFRESETSEIEEGNLDTVHSGFSPGYILEEESDDEHSTATLRVTQQPRPGLREIVVVANAPKKKGTN</sequence>
<name>A0A1Y1X9J0_9FUNG</name>
<feature type="transmembrane region" description="Helical" evidence="5">
    <location>
        <begin position="31"/>
        <end position="53"/>
    </location>
</feature>
<evidence type="ECO:0000313" key="6">
    <source>
        <dbReference type="EMBL" id="ORX82398.1"/>
    </source>
</evidence>
<proteinExistence type="predicted"/>
<dbReference type="Gene3D" id="1.20.120.350">
    <property type="entry name" value="Voltage-gated potassium channels. Chain C"/>
    <property type="match status" value="1"/>
</dbReference>
<dbReference type="InterPro" id="IPR027359">
    <property type="entry name" value="Volt_channel_dom_sf"/>
</dbReference>
<evidence type="ECO:0000313" key="7">
    <source>
        <dbReference type="Proteomes" id="UP000193498"/>
    </source>
</evidence>
<comment type="subcellular location">
    <subcellularLocation>
        <location evidence="1">Membrane</location>
        <topology evidence="1">Multi-pass membrane protein</topology>
    </subcellularLocation>
</comment>
<evidence type="ECO:0000256" key="3">
    <source>
        <dbReference type="ARBA" id="ARBA00022989"/>
    </source>
</evidence>
<evidence type="ECO:0008006" key="8">
    <source>
        <dbReference type="Google" id="ProtNLM"/>
    </source>
</evidence>
<feature type="transmembrane region" description="Helical" evidence="5">
    <location>
        <begin position="93"/>
        <end position="110"/>
    </location>
</feature>
<evidence type="ECO:0000256" key="2">
    <source>
        <dbReference type="ARBA" id="ARBA00022692"/>
    </source>
</evidence>
<reference evidence="6 7" key="1">
    <citation type="submission" date="2016-07" db="EMBL/GenBank/DDBJ databases">
        <title>Pervasive Adenine N6-methylation of Active Genes in Fungi.</title>
        <authorList>
            <consortium name="DOE Joint Genome Institute"/>
            <person name="Mondo S.J."/>
            <person name="Dannebaum R.O."/>
            <person name="Kuo R.C."/>
            <person name="Labutti K."/>
            <person name="Haridas S."/>
            <person name="Kuo A."/>
            <person name="Salamov A."/>
            <person name="Ahrendt S.R."/>
            <person name="Lipzen A."/>
            <person name="Sullivan W."/>
            <person name="Andreopoulos W.B."/>
            <person name="Clum A."/>
            <person name="Lindquist E."/>
            <person name="Daum C."/>
            <person name="Ramamoorthy G.K."/>
            <person name="Gryganskyi A."/>
            <person name="Culley D."/>
            <person name="Magnuson J.K."/>
            <person name="James T.Y."/>
            <person name="O'Malley M.A."/>
            <person name="Stajich J.E."/>
            <person name="Spatafora J.W."/>
            <person name="Visel A."/>
            <person name="Grigoriev I.V."/>
        </authorList>
    </citation>
    <scope>NUCLEOTIDE SEQUENCE [LARGE SCALE GENOMIC DNA]</scope>
    <source>
        <strain evidence="6 7">CBS 931.73</strain>
    </source>
</reference>
<protein>
    <recommendedName>
        <fullName evidence="8">Ion transport domain-containing protein</fullName>
    </recommendedName>
</protein>
<comment type="caution">
    <text evidence="6">The sequence shown here is derived from an EMBL/GenBank/DDBJ whole genome shotgun (WGS) entry which is preliminary data.</text>
</comment>
<keyword evidence="2 5" id="KW-0812">Transmembrane</keyword>
<keyword evidence="3 5" id="KW-1133">Transmembrane helix</keyword>
<dbReference type="OrthoDB" id="429183at2759"/>
<keyword evidence="7" id="KW-1185">Reference proteome</keyword>
<dbReference type="EMBL" id="MCFE01000672">
    <property type="protein sequence ID" value="ORX82398.1"/>
    <property type="molecule type" value="Genomic_DNA"/>
</dbReference>
<accession>A0A1Y1X9J0</accession>
<evidence type="ECO:0000256" key="1">
    <source>
        <dbReference type="ARBA" id="ARBA00004141"/>
    </source>
</evidence>
<gene>
    <name evidence="6" type="ORF">K493DRAFT_320453</name>
</gene>
<dbReference type="PANTHER" id="PTHR38483">
    <property type="entry name" value="CHROMOSOME 1, WHOLE GENOME SHOTGUN SEQUENCE"/>
    <property type="match status" value="1"/>
</dbReference>
<dbReference type="Proteomes" id="UP000193498">
    <property type="component" value="Unassembled WGS sequence"/>
</dbReference>
<keyword evidence="4 5" id="KW-0472">Membrane</keyword>
<dbReference type="GO" id="GO:0016020">
    <property type="term" value="C:membrane"/>
    <property type="evidence" value="ECO:0007669"/>
    <property type="project" value="UniProtKB-SubCell"/>
</dbReference>
<organism evidence="6 7">
    <name type="scientific">Basidiobolus meristosporus CBS 931.73</name>
    <dbReference type="NCBI Taxonomy" id="1314790"/>
    <lineage>
        <taxon>Eukaryota</taxon>
        <taxon>Fungi</taxon>
        <taxon>Fungi incertae sedis</taxon>
        <taxon>Zoopagomycota</taxon>
        <taxon>Entomophthoromycotina</taxon>
        <taxon>Basidiobolomycetes</taxon>
        <taxon>Basidiobolales</taxon>
        <taxon>Basidiobolaceae</taxon>
        <taxon>Basidiobolus</taxon>
    </lineage>
</organism>
<dbReference type="AlphaFoldDB" id="A0A1Y1X9J0"/>
<evidence type="ECO:0000256" key="5">
    <source>
        <dbReference type="SAM" id="Phobius"/>
    </source>
</evidence>
<evidence type="ECO:0000256" key="4">
    <source>
        <dbReference type="ARBA" id="ARBA00023136"/>
    </source>
</evidence>